<dbReference type="AlphaFoldDB" id="A0ABD0LDU0"/>
<gene>
    <name evidence="1" type="ORF">BaRGS_00011370</name>
</gene>
<comment type="caution">
    <text evidence="1">The sequence shown here is derived from an EMBL/GenBank/DDBJ whole genome shotgun (WGS) entry which is preliminary data.</text>
</comment>
<sequence>MHRAAILYKLVQLPRCGLPAAMLLVVGYQCPDDARAKPNYLRTVASDSRMAQYIRDRLFPSMRNYHGDSRSVDSEWARISDCRFAPML</sequence>
<dbReference type="EMBL" id="JACVVK020000059">
    <property type="protein sequence ID" value="KAK7497326.1"/>
    <property type="molecule type" value="Genomic_DNA"/>
</dbReference>
<name>A0ABD0LDU0_9CAEN</name>
<evidence type="ECO:0000313" key="2">
    <source>
        <dbReference type="Proteomes" id="UP001519460"/>
    </source>
</evidence>
<proteinExistence type="predicted"/>
<dbReference type="Proteomes" id="UP001519460">
    <property type="component" value="Unassembled WGS sequence"/>
</dbReference>
<keyword evidence="2" id="KW-1185">Reference proteome</keyword>
<organism evidence="1 2">
    <name type="scientific">Batillaria attramentaria</name>
    <dbReference type="NCBI Taxonomy" id="370345"/>
    <lineage>
        <taxon>Eukaryota</taxon>
        <taxon>Metazoa</taxon>
        <taxon>Spiralia</taxon>
        <taxon>Lophotrochozoa</taxon>
        <taxon>Mollusca</taxon>
        <taxon>Gastropoda</taxon>
        <taxon>Caenogastropoda</taxon>
        <taxon>Sorbeoconcha</taxon>
        <taxon>Cerithioidea</taxon>
        <taxon>Batillariidae</taxon>
        <taxon>Batillaria</taxon>
    </lineage>
</organism>
<evidence type="ECO:0008006" key="3">
    <source>
        <dbReference type="Google" id="ProtNLM"/>
    </source>
</evidence>
<protein>
    <recommendedName>
        <fullName evidence="3">Secreted protein</fullName>
    </recommendedName>
</protein>
<evidence type="ECO:0000313" key="1">
    <source>
        <dbReference type="EMBL" id="KAK7497326.1"/>
    </source>
</evidence>
<reference evidence="1 2" key="1">
    <citation type="journal article" date="2023" name="Sci. Data">
        <title>Genome assembly of the Korean intertidal mud-creeper Batillaria attramentaria.</title>
        <authorList>
            <person name="Patra A.K."/>
            <person name="Ho P.T."/>
            <person name="Jun S."/>
            <person name="Lee S.J."/>
            <person name="Kim Y."/>
            <person name="Won Y.J."/>
        </authorList>
    </citation>
    <scope>NUCLEOTIDE SEQUENCE [LARGE SCALE GENOMIC DNA]</scope>
    <source>
        <strain evidence="1">Wonlab-2016</strain>
    </source>
</reference>
<accession>A0ABD0LDU0</accession>